<organism evidence="2 3">
    <name type="scientific">Multifurca ochricompacta</name>
    <dbReference type="NCBI Taxonomy" id="376703"/>
    <lineage>
        <taxon>Eukaryota</taxon>
        <taxon>Fungi</taxon>
        <taxon>Dikarya</taxon>
        <taxon>Basidiomycota</taxon>
        <taxon>Agaricomycotina</taxon>
        <taxon>Agaricomycetes</taxon>
        <taxon>Russulales</taxon>
        <taxon>Russulaceae</taxon>
        <taxon>Multifurca</taxon>
    </lineage>
</organism>
<proteinExistence type="predicted"/>
<feature type="region of interest" description="Disordered" evidence="1">
    <location>
        <begin position="22"/>
        <end position="65"/>
    </location>
</feature>
<accession>A0AAD4M555</accession>
<feature type="region of interest" description="Disordered" evidence="1">
    <location>
        <begin position="106"/>
        <end position="126"/>
    </location>
</feature>
<comment type="caution">
    <text evidence="2">The sequence shown here is derived from an EMBL/GenBank/DDBJ whole genome shotgun (WGS) entry which is preliminary data.</text>
</comment>
<keyword evidence="3" id="KW-1185">Reference proteome</keyword>
<name>A0AAD4M555_9AGAM</name>
<evidence type="ECO:0000313" key="2">
    <source>
        <dbReference type="EMBL" id="KAI0300086.1"/>
    </source>
</evidence>
<evidence type="ECO:0000313" key="3">
    <source>
        <dbReference type="Proteomes" id="UP001203297"/>
    </source>
</evidence>
<sequence length="238" mass="26137">MNVRLGGVVPRQVPCNRKEVENLRDGPFSGFRPSSGTFLEKGVPRKSPFEGKRGKKKKALSEADPEILKGQKAKLTSVDADGLPVAGHVIDDGVEDVLNEIQSEVEEDELAEGEDGSGFVLGTDDKAQPSRWQSEVLCVADPFIRAKNLAGPIRPHVIARFREDCQRVVLQLRLGGNLDTLLRFDPRTYSCTPSPQPPPRRRQQPQRGAHDGRRDRNRSRPARGFSRGGGPSTSRGAT</sequence>
<dbReference type="Proteomes" id="UP001203297">
    <property type="component" value="Unassembled WGS sequence"/>
</dbReference>
<feature type="compositionally biased region" description="Acidic residues" evidence="1">
    <location>
        <begin position="106"/>
        <end position="115"/>
    </location>
</feature>
<protein>
    <submittedName>
        <fullName evidence="2">Uncharacterized protein</fullName>
    </submittedName>
</protein>
<evidence type="ECO:0000256" key="1">
    <source>
        <dbReference type="SAM" id="MobiDB-lite"/>
    </source>
</evidence>
<dbReference type="AlphaFoldDB" id="A0AAD4M555"/>
<dbReference type="EMBL" id="WTXG01000019">
    <property type="protein sequence ID" value="KAI0300086.1"/>
    <property type="molecule type" value="Genomic_DNA"/>
</dbReference>
<reference evidence="2" key="1">
    <citation type="journal article" date="2022" name="New Phytol.">
        <title>Evolutionary transition to the ectomycorrhizal habit in the genomes of a hyperdiverse lineage of mushroom-forming fungi.</title>
        <authorList>
            <person name="Looney B."/>
            <person name="Miyauchi S."/>
            <person name="Morin E."/>
            <person name="Drula E."/>
            <person name="Courty P.E."/>
            <person name="Kohler A."/>
            <person name="Kuo A."/>
            <person name="LaButti K."/>
            <person name="Pangilinan J."/>
            <person name="Lipzen A."/>
            <person name="Riley R."/>
            <person name="Andreopoulos W."/>
            <person name="He G."/>
            <person name="Johnson J."/>
            <person name="Nolan M."/>
            <person name="Tritt A."/>
            <person name="Barry K.W."/>
            <person name="Grigoriev I.V."/>
            <person name="Nagy L.G."/>
            <person name="Hibbett D."/>
            <person name="Henrissat B."/>
            <person name="Matheny P.B."/>
            <person name="Labbe J."/>
            <person name="Martin F.M."/>
        </authorList>
    </citation>
    <scope>NUCLEOTIDE SEQUENCE</scope>
    <source>
        <strain evidence="2">BPL690</strain>
    </source>
</reference>
<feature type="region of interest" description="Disordered" evidence="1">
    <location>
        <begin position="186"/>
        <end position="238"/>
    </location>
</feature>
<gene>
    <name evidence="2" type="ORF">B0F90DRAFT_450759</name>
</gene>